<accession>A0A0D8FQZ8</accession>
<dbReference type="Proteomes" id="UP000032336">
    <property type="component" value="Unassembled WGS sequence"/>
</dbReference>
<protein>
    <submittedName>
        <fullName evidence="2">Glycogen synthase</fullName>
        <ecNumber evidence="2">2.4.1.11</ecNumber>
    </submittedName>
</protein>
<dbReference type="PANTHER" id="PTHR45947">
    <property type="entry name" value="SULFOQUINOVOSYL TRANSFERASE SQD2"/>
    <property type="match status" value="1"/>
</dbReference>
<evidence type="ECO:0000313" key="3">
    <source>
        <dbReference type="Proteomes" id="UP000032336"/>
    </source>
</evidence>
<name>A0A0D8FQZ8_9ACTN</name>
<dbReference type="GO" id="GO:0004373">
    <property type="term" value="F:alpha-1,4-glucan glucosyltransferase (UDP-glucose donor) activity"/>
    <property type="evidence" value="ECO:0007669"/>
    <property type="project" value="UniProtKB-EC"/>
</dbReference>
<keyword evidence="2" id="KW-0328">Glycosyltransferase</keyword>
<organism evidence="2 3">
    <name type="scientific">Ferrimicrobium acidiphilum DSM 19497</name>
    <dbReference type="NCBI Taxonomy" id="1121877"/>
    <lineage>
        <taxon>Bacteria</taxon>
        <taxon>Bacillati</taxon>
        <taxon>Actinomycetota</taxon>
        <taxon>Acidimicrobiia</taxon>
        <taxon>Acidimicrobiales</taxon>
        <taxon>Acidimicrobiaceae</taxon>
        <taxon>Ferrimicrobium</taxon>
    </lineage>
</organism>
<dbReference type="Gene3D" id="3.40.50.2000">
    <property type="entry name" value="Glycogen Phosphorylase B"/>
    <property type="match status" value="2"/>
</dbReference>
<dbReference type="EC" id="2.4.1.11" evidence="2"/>
<dbReference type="CDD" id="cd03801">
    <property type="entry name" value="GT4_PimA-like"/>
    <property type="match status" value="1"/>
</dbReference>
<dbReference type="InterPro" id="IPR050194">
    <property type="entry name" value="Glycosyltransferase_grp1"/>
</dbReference>
<gene>
    <name evidence="2" type="ORF">FEAC_27020</name>
</gene>
<comment type="caution">
    <text evidence="2">The sequence shown here is derived from an EMBL/GenBank/DDBJ whole genome shotgun (WGS) entry which is preliminary data.</text>
</comment>
<sequence>MARKTKMRDPSQFDLGRVQHGPRNMVVFMVGPLGGLSGGDLHALRLALHWKQTRGKVTVMAPRSILDNCPQELRDSVVFARVPLDSHGGNVWTYSLVVLVRAIRYLIVAPPAQVSVAASHVTADVAMCFIHRVLYRSRPVIFVHHLIATAGRRRSFRVSAARIIEAVSLILARRSSAIVFTGDPAAYSELLRRGFSESAIFLTGNAYDPLVALPPRSYVQEHPLIVFCGRLCEEKGIWDVISVARGLRDAVPSARIEMLGEGLLHNALVARIAAEGLINVSVRGWVSEAEKWTVLRRASLTLAPSYEEGWGIAVGEALFAGTPVVAYDLSAYSHFGATLIKVPKGDVSRLTSTVIELLLKSELLGRATASVEQAELPLWEKILEREASVIEDSYFSRGTL</sequence>
<dbReference type="PANTHER" id="PTHR45947:SF3">
    <property type="entry name" value="SULFOQUINOVOSYL TRANSFERASE SQD2"/>
    <property type="match status" value="1"/>
</dbReference>
<evidence type="ECO:0000259" key="1">
    <source>
        <dbReference type="Pfam" id="PF00534"/>
    </source>
</evidence>
<dbReference type="EMBL" id="JXUW01000036">
    <property type="protein sequence ID" value="KJE75561.1"/>
    <property type="molecule type" value="Genomic_DNA"/>
</dbReference>
<dbReference type="InterPro" id="IPR001296">
    <property type="entry name" value="Glyco_trans_1"/>
</dbReference>
<keyword evidence="3" id="KW-1185">Reference proteome</keyword>
<proteinExistence type="predicted"/>
<dbReference type="AlphaFoldDB" id="A0A0D8FQZ8"/>
<evidence type="ECO:0000313" key="2">
    <source>
        <dbReference type="EMBL" id="KJE75561.1"/>
    </source>
</evidence>
<reference evidence="2 3" key="1">
    <citation type="submission" date="2015-01" db="EMBL/GenBank/DDBJ databases">
        <title>Draft genome of the acidophilic iron oxidizer Ferrimicrobium acidiphilum strain T23.</title>
        <authorList>
            <person name="Poehlein A."/>
            <person name="Eisen S."/>
            <person name="Schloemann M."/>
            <person name="Johnson B.D."/>
            <person name="Daniel R."/>
            <person name="Muehling M."/>
        </authorList>
    </citation>
    <scope>NUCLEOTIDE SEQUENCE [LARGE SCALE GENOMIC DNA]</scope>
    <source>
        <strain evidence="2 3">T23</strain>
    </source>
</reference>
<keyword evidence="2" id="KW-0808">Transferase</keyword>
<dbReference type="Pfam" id="PF00534">
    <property type="entry name" value="Glycos_transf_1"/>
    <property type="match status" value="1"/>
</dbReference>
<feature type="domain" description="Glycosyl transferase family 1" evidence="1">
    <location>
        <begin position="221"/>
        <end position="334"/>
    </location>
</feature>
<dbReference type="SUPFAM" id="SSF53756">
    <property type="entry name" value="UDP-Glycosyltransferase/glycogen phosphorylase"/>
    <property type="match status" value="1"/>
</dbReference>
<dbReference type="STRING" id="1121877.FEAC_27020"/>